<evidence type="ECO:0000313" key="4">
    <source>
        <dbReference type="Proteomes" id="UP000463951"/>
    </source>
</evidence>
<dbReference type="PANTHER" id="PTHR21240:SF30">
    <property type="entry name" value="AMIDOHYDROLASE-RELATED DOMAIN-CONTAINING PROTEIN-RELATED"/>
    <property type="match status" value="1"/>
</dbReference>
<dbReference type="GO" id="GO:0016787">
    <property type="term" value="F:hydrolase activity"/>
    <property type="evidence" value="ECO:0007669"/>
    <property type="project" value="InterPro"/>
</dbReference>
<accession>A0A499UVE2</accession>
<evidence type="ECO:0000313" key="3">
    <source>
        <dbReference type="EMBL" id="BBJ41241.1"/>
    </source>
</evidence>
<sequence>MNPGMTYIALEEAFIIPELAARQPGTPPLIRVSDRYAEQRGRGLGDIEEHRLPDMDAHGIDIQVLSPSAPGIQADTDAPTAVDNARFANDFLARTIARHPTRFRGFAALPLQDPAAAAAAPTRATAPCGARHRCNGCRRSTSEATSRSPRVEYWPRRPCTPPC</sequence>
<proteinExistence type="predicted"/>
<protein>
    <submittedName>
        <fullName evidence="3">Uncharacterized protein</fullName>
    </submittedName>
</protein>
<name>A0A499UVE2_9ACTN</name>
<reference evidence="3 4" key="1">
    <citation type="journal article" date="2020" name="Int. J. Syst. Evol. Microbiol.">
        <title>Reclassification of Streptomyces castelarensis and Streptomyces sporoclivatus as later heterotypic synonyms of Streptomyces antimycoticus.</title>
        <authorList>
            <person name="Komaki H."/>
            <person name="Tamura T."/>
        </authorList>
    </citation>
    <scope>NUCLEOTIDE SEQUENCE [LARGE SCALE GENOMIC DNA]</scope>
    <source>
        <strain evidence="3 4">NBRC 100767</strain>
    </source>
</reference>
<feature type="compositionally biased region" description="Polar residues" evidence="2">
    <location>
        <begin position="139"/>
        <end position="148"/>
    </location>
</feature>
<evidence type="ECO:0000256" key="1">
    <source>
        <dbReference type="ARBA" id="ARBA00023239"/>
    </source>
</evidence>
<dbReference type="InterPro" id="IPR032465">
    <property type="entry name" value="ACMSD"/>
</dbReference>
<dbReference type="Proteomes" id="UP000463951">
    <property type="component" value="Chromosome"/>
</dbReference>
<dbReference type="InterPro" id="IPR032466">
    <property type="entry name" value="Metal_Hydrolase"/>
</dbReference>
<dbReference type="SUPFAM" id="SSF51556">
    <property type="entry name" value="Metallo-dependent hydrolases"/>
    <property type="match status" value="1"/>
</dbReference>
<evidence type="ECO:0000256" key="2">
    <source>
        <dbReference type="SAM" id="MobiDB-lite"/>
    </source>
</evidence>
<gene>
    <name evidence="3" type="ORF">SSPO_039590</name>
</gene>
<dbReference type="GO" id="GO:0019748">
    <property type="term" value="P:secondary metabolic process"/>
    <property type="evidence" value="ECO:0007669"/>
    <property type="project" value="TreeGrafter"/>
</dbReference>
<feature type="region of interest" description="Disordered" evidence="2">
    <location>
        <begin position="139"/>
        <end position="163"/>
    </location>
</feature>
<dbReference type="GO" id="GO:0016831">
    <property type="term" value="F:carboxy-lyase activity"/>
    <property type="evidence" value="ECO:0007669"/>
    <property type="project" value="InterPro"/>
</dbReference>
<dbReference type="Gene3D" id="3.20.20.140">
    <property type="entry name" value="Metal-dependent hydrolases"/>
    <property type="match status" value="1"/>
</dbReference>
<dbReference type="AlphaFoldDB" id="A0A499UVE2"/>
<dbReference type="EMBL" id="AP019620">
    <property type="protein sequence ID" value="BBJ41241.1"/>
    <property type="molecule type" value="Genomic_DNA"/>
</dbReference>
<dbReference type="PANTHER" id="PTHR21240">
    <property type="entry name" value="2-AMINO-3-CARBOXYLMUCONATE-6-SEMIALDEHYDE DECARBOXYLASE"/>
    <property type="match status" value="1"/>
</dbReference>
<keyword evidence="1" id="KW-0456">Lyase</keyword>
<organism evidence="3 4">
    <name type="scientific">Streptomyces antimycoticus</name>
    <dbReference type="NCBI Taxonomy" id="68175"/>
    <lineage>
        <taxon>Bacteria</taxon>
        <taxon>Bacillati</taxon>
        <taxon>Actinomycetota</taxon>
        <taxon>Actinomycetes</taxon>
        <taxon>Kitasatosporales</taxon>
        <taxon>Streptomycetaceae</taxon>
        <taxon>Streptomyces</taxon>
        <taxon>Streptomyces violaceusniger group</taxon>
    </lineage>
</organism>
<dbReference type="GO" id="GO:0005829">
    <property type="term" value="C:cytosol"/>
    <property type="evidence" value="ECO:0007669"/>
    <property type="project" value="TreeGrafter"/>
</dbReference>